<feature type="domain" description="Mor transcription activator" evidence="1">
    <location>
        <begin position="18"/>
        <end position="92"/>
    </location>
</feature>
<dbReference type="Proteomes" id="UP000431913">
    <property type="component" value="Unassembled WGS sequence"/>
</dbReference>
<dbReference type="EMBL" id="VUNJ01000019">
    <property type="protein sequence ID" value="MST93072.1"/>
    <property type="molecule type" value="Genomic_DNA"/>
</dbReference>
<dbReference type="RefSeq" id="WP_119980876.1">
    <property type="nucleotide sequence ID" value="NZ_CAOJUJ010000024.1"/>
</dbReference>
<gene>
    <name evidence="2" type="ORF">FYJ76_14220</name>
</gene>
<evidence type="ECO:0000259" key="1">
    <source>
        <dbReference type="Pfam" id="PF08765"/>
    </source>
</evidence>
<organism evidence="2 3">
    <name type="scientific">Ruthenibacterium lactatiformans</name>
    <dbReference type="NCBI Taxonomy" id="1550024"/>
    <lineage>
        <taxon>Bacteria</taxon>
        <taxon>Bacillati</taxon>
        <taxon>Bacillota</taxon>
        <taxon>Clostridia</taxon>
        <taxon>Eubacteriales</taxon>
        <taxon>Oscillospiraceae</taxon>
        <taxon>Ruthenibacterium</taxon>
    </lineage>
</organism>
<dbReference type="InterPro" id="IPR014875">
    <property type="entry name" value="Mor_transcription_activator"/>
</dbReference>
<reference evidence="2 3" key="1">
    <citation type="submission" date="2019-08" db="EMBL/GenBank/DDBJ databases">
        <title>In-depth cultivation of the pig gut microbiome towards novel bacterial diversity and tailored functional studies.</title>
        <authorList>
            <person name="Wylensek D."/>
            <person name="Hitch T.C.A."/>
            <person name="Clavel T."/>
        </authorList>
    </citation>
    <scope>NUCLEOTIDE SEQUENCE [LARGE SCALE GENOMIC DNA]</scope>
    <source>
        <strain evidence="2 3">WCA3-601-WT-6J</strain>
    </source>
</reference>
<comment type="caution">
    <text evidence="2">The sequence shown here is derived from an EMBL/GenBank/DDBJ whole genome shotgun (WGS) entry which is preliminary data.</text>
</comment>
<evidence type="ECO:0000313" key="3">
    <source>
        <dbReference type="Proteomes" id="UP000431913"/>
    </source>
</evidence>
<sequence length="112" mass="13017">MRNELLNHLQLDDLKGEAHELAETIGMDAFRRLVDVYGGTGRVYIPQADTLLIPIRDRLIREEYNGYNVYELCKKWDLGESMVRTIIRDKIRELRQAPIDGQVSLFDAPEIE</sequence>
<proteinExistence type="predicted"/>
<accession>A0A6I2U5X1</accession>
<dbReference type="Pfam" id="PF08765">
    <property type="entry name" value="Mor"/>
    <property type="match status" value="1"/>
</dbReference>
<name>A0A6I2U5X1_9FIRM</name>
<dbReference type="InterPro" id="IPR009057">
    <property type="entry name" value="Homeodomain-like_sf"/>
</dbReference>
<protein>
    <recommendedName>
        <fullName evidence="1">Mor transcription activator domain-containing protein</fullName>
    </recommendedName>
</protein>
<evidence type="ECO:0000313" key="2">
    <source>
        <dbReference type="EMBL" id="MST93072.1"/>
    </source>
</evidence>
<dbReference type="Gene3D" id="1.10.10.60">
    <property type="entry name" value="Homeodomain-like"/>
    <property type="match status" value="1"/>
</dbReference>
<dbReference type="SUPFAM" id="SSF46689">
    <property type="entry name" value="Homeodomain-like"/>
    <property type="match status" value="1"/>
</dbReference>
<dbReference type="AlphaFoldDB" id="A0A6I2U5X1"/>